<dbReference type="RefSeq" id="WP_284246205.1">
    <property type="nucleotide sequence ID" value="NZ_BSST01000001.1"/>
</dbReference>
<dbReference type="EMBL" id="BSST01000001">
    <property type="protein sequence ID" value="GLX80233.1"/>
    <property type="molecule type" value="Genomic_DNA"/>
</dbReference>
<feature type="transmembrane region" description="Helical" evidence="1">
    <location>
        <begin position="136"/>
        <end position="155"/>
    </location>
</feature>
<proteinExistence type="predicted"/>
<organism evidence="2 3">
    <name type="scientific">Thalassotalea insulae</name>
    <dbReference type="NCBI Taxonomy" id="2056778"/>
    <lineage>
        <taxon>Bacteria</taxon>
        <taxon>Pseudomonadati</taxon>
        <taxon>Pseudomonadota</taxon>
        <taxon>Gammaproteobacteria</taxon>
        <taxon>Alteromonadales</taxon>
        <taxon>Colwelliaceae</taxon>
        <taxon>Thalassotalea</taxon>
    </lineage>
</organism>
<keyword evidence="1" id="KW-0472">Membrane</keyword>
<protein>
    <submittedName>
        <fullName evidence="2">Uncharacterized protein</fullName>
    </submittedName>
</protein>
<feature type="transmembrane region" description="Helical" evidence="1">
    <location>
        <begin position="21"/>
        <end position="42"/>
    </location>
</feature>
<evidence type="ECO:0000256" key="1">
    <source>
        <dbReference type="SAM" id="Phobius"/>
    </source>
</evidence>
<evidence type="ECO:0000313" key="3">
    <source>
        <dbReference type="Proteomes" id="UP001157186"/>
    </source>
</evidence>
<gene>
    <name evidence="2" type="ORF">tinsulaeT_35730</name>
</gene>
<name>A0ABQ6GWE4_9GAMM</name>
<sequence>MKDILEIIDKDINDHRKDASNMLLIIFIAFITFLILLFLTFAPDIANKLLSEERKALNENKLLYASAVSDYKKRYKDDFEYISNEKYSKLIDEGKITEKHEDALKISRISPINEQDLQTLKLISHLSLNEKKIESIFQLLTLIFGAVFGGCLLTYRTHAISSKELSLKKMDFLIEYKIDNKAEDTRLASISQVDQLKDDTLATDIMNLYKLSPNEFIQEVINAKSAVGFAESFDRYRKNNGVGLNLDIIKDNPQPFKERLNDYREILGLNKIEENQDSKSNKSLK</sequence>
<evidence type="ECO:0000313" key="2">
    <source>
        <dbReference type="EMBL" id="GLX80233.1"/>
    </source>
</evidence>
<accession>A0ABQ6GWE4</accession>
<keyword evidence="1" id="KW-0812">Transmembrane</keyword>
<keyword evidence="1" id="KW-1133">Transmembrane helix</keyword>
<reference evidence="2 3" key="1">
    <citation type="submission" date="2023-03" db="EMBL/GenBank/DDBJ databases">
        <title>Draft genome sequence of Thalassotalea insulae KCTC 62186T.</title>
        <authorList>
            <person name="Sawabe T."/>
        </authorList>
    </citation>
    <scope>NUCLEOTIDE SEQUENCE [LARGE SCALE GENOMIC DNA]</scope>
    <source>
        <strain evidence="2 3">KCTC 62186</strain>
    </source>
</reference>
<keyword evidence="3" id="KW-1185">Reference proteome</keyword>
<comment type="caution">
    <text evidence="2">The sequence shown here is derived from an EMBL/GenBank/DDBJ whole genome shotgun (WGS) entry which is preliminary data.</text>
</comment>
<dbReference type="Proteomes" id="UP001157186">
    <property type="component" value="Unassembled WGS sequence"/>
</dbReference>